<keyword evidence="2" id="KW-1185">Reference proteome</keyword>
<accession>E2ZE05</accession>
<gene>
    <name evidence="1" type="ORF">HMPREF9429_01707</name>
</gene>
<name>E2ZE05_9FIRM</name>
<organism evidence="1 2">
    <name type="scientific">Megasphaera micronuciformis F0359</name>
    <dbReference type="NCBI Taxonomy" id="706434"/>
    <lineage>
        <taxon>Bacteria</taxon>
        <taxon>Bacillati</taxon>
        <taxon>Bacillota</taxon>
        <taxon>Negativicutes</taxon>
        <taxon>Veillonellales</taxon>
        <taxon>Veillonellaceae</taxon>
        <taxon>Megasphaera</taxon>
    </lineage>
</organism>
<dbReference type="Proteomes" id="UP000003195">
    <property type="component" value="Unassembled WGS sequence"/>
</dbReference>
<dbReference type="NCBIfam" id="TIGR00099">
    <property type="entry name" value="Cof-subfamily"/>
    <property type="match status" value="1"/>
</dbReference>
<evidence type="ECO:0000313" key="2">
    <source>
        <dbReference type="Proteomes" id="UP000003195"/>
    </source>
</evidence>
<dbReference type="NCBIfam" id="TIGR01484">
    <property type="entry name" value="HAD-SF-IIB"/>
    <property type="match status" value="1"/>
</dbReference>
<dbReference type="SFLD" id="SFLDS00003">
    <property type="entry name" value="Haloacid_Dehalogenase"/>
    <property type="match status" value="1"/>
</dbReference>
<dbReference type="OrthoDB" id="9781413at2"/>
<dbReference type="Gene3D" id="3.40.50.1000">
    <property type="entry name" value="HAD superfamily/HAD-like"/>
    <property type="match status" value="1"/>
</dbReference>
<dbReference type="GO" id="GO:0016791">
    <property type="term" value="F:phosphatase activity"/>
    <property type="evidence" value="ECO:0007669"/>
    <property type="project" value="TreeGrafter"/>
</dbReference>
<protein>
    <submittedName>
        <fullName evidence="1">Cof-like hydrolase</fullName>
    </submittedName>
</protein>
<dbReference type="SFLD" id="SFLDG01140">
    <property type="entry name" value="C2.B:_Phosphomannomutase_and_P"/>
    <property type="match status" value="1"/>
</dbReference>
<dbReference type="EMBL" id="AECS01000040">
    <property type="protein sequence ID" value="EFQ03501.1"/>
    <property type="molecule type" value="Genomic_DNA"/>
</dbReference>
<dbReference type="STRING" id="706434.HMPREF9429_01707"/>
<proteinExistence type="predicted"/>
<dbReference type="Gene3D" id="3.30.1240.10">
    <property type="match status" value="1"/>
</dbReference>
<dbReference type="AlphaFoldDB" id="E2ZE05"/>
<evidence type="ECO:0000313" key="1">
    <source>
        <dbReference type="EMBL" id="EFQ03501.1"/>
    </source>
</evidence>
<dbReference type="HOGENOM" id="CLU_044146_0_3_9"/>
<dbReference type="InterPro" id="IPR000150">
    <property type="entry name" value="Cof"/>
</dbReference>
<dbReference type="InterPro" id="IPR036412">
    <property type="entry name" value="HAD-like_sf"/>
</dbReference>
<comment type="caution">
    <text evidence="1">The sequence shown here is derived from an EMBL/GenBank/DDBJ whole genome shotgun (WGS) entry which is preliminary data.</text>
</comment>
<dbReference type="InterPro" id="IPR023214">
    <property type="entry name" value="HAD_sf"/>
</dbReference>
<keyword evidence="1" id="KW-0378">Hydrolase</keyword>
<dbReference type="RefSeq" id="WP_006943053.1">
    <property type="nucleotide sequence ID" value="NZ_GL538209.1"/>
</dbReference>
<dbReference type="GO" id="GO:0005829">
    <property type="term" value="C:cytosol"/>
    <property type="evidence" value="ECO:0007669"/>
    <property type="project" value="TreeGrafter"/>
</dbReference>
<dbReference type="PANTHER" id="PTHR10000:SF8">
    <property type="entry name" value="HAD SUPERFAMILY HYDROLASE-LIKE, TYPE 3"/>
    <property type="match status" value="1"/>
</dbReference>
<dbReference type="Pfam" id="PF08282">
    <property type="entry name" value="Hydrolase_3"/>
    <property type="match status" value="1"/>
</dbReference>
<dbReference type="InterPro" id="IPR006379">
    <property type="entry name" value="HAD-SF_hydro_IIB"/>
</dbReference>
<dbReference type="eggNOG" id="COG0561">
    <property type="taxonomic scope" value="Bacteria"/>
</dbReference>
<dbReference type="PANTHER" id="PTHR10000">
    <property type="entry name" value="PHOSPHOSERINE PHOSPHATASE"/>
    <property type="match status" value="1"/>
</dbReference>
<reference evidence="1 2" key="1">
    <citation type="submission" date="2010-08" db="EMBL/GenBank/DDBJ databases">
        <authorList>
            <person name="Weinstock G."/>
            <person name="Sodergren E."/>
            <person name="Clifton S."/>
            <person name="Fulton L."/>
            <person name="Fulton B."/>
            <person name="Courtney L."/>
            <person name="Fronick C."/>
            <person name="Harrison M."/>
            <person name="Strong C."/>
            <person name="Farmer C."/>
            <person name="Delahaunty K."/>
            <person name="Markovic C."/>
            <person name="Hall O."/>
            <person name="Minx P."/>
            <person name="Tomlinson C."/>
            <person name="Mitreva M."/>
            <person name="Hou S."/>
            <person name="Chen J."/>
            <person name="Wollam A."/>
            <person name="Pepin K.H."/>
            <person name="Johnson M."/>
            <person name="Bhonagiri V."/>
            <person name="Zhang X."/>
            <person name="Suruliraj S."/>
            <person name="Warren W."/>
            <person name="Chinwalla A."/>
            <person name="Mardis E.R."/>
            <person name="Wilson R.K."/>
        </authorList>
    </citation>
    <scope>NUCLEOTIDE SEQUENCE [LARGE SCALE GENOMIC DNA]</scope>
    <source>
        <strain evidence="1 2">F0359</strain>
    </source>
</reference>
<dbReference type="GO" id="GO:0000287">
    <property type="term" value="F:magnesium ion binding"/>
    <property type="evidence" value="ECO:0007669"/>
    <property type="project" value="TreeGrafter"/>
</dbReference>
<dbReference type="CDD" id="cd07516">
    <property type="entry name" value="HAD_Pase"/>
    <property type="match status" value="1"/>
</dbReference>
<sequence length="265" mass="29312">MNKPELIAFDLDDTLLRDDGTISERTLHDLHRLAKEGIITVIATGRMYATAKPYADLLALPDMPLILFSGALIQKISGEKLYEKTLSPELTAQINKEAFRHGWTAQTYINDTLYVREKNAFVESYERHTGICAVETGTIGKIPQQGADKILIHGRADELPAVKEYLRKVTGQEAELLFSRSEYLEIMASGTSKGRALEVVCDYYKIDVSRAMAFGNGQNDTEMLKKAGFSVAVANSADEVKKAADFVTESNNEDGVAVALERFVL</sequence>
<dbReference type="SUPFAM" id="SSF56784">
    <property type="entry name" value="HAD-like"/>
    <property type="match status" value="1"/>
</dbReference>